<protein>
    <recommendedName>
        <fullName evidence="2">TIR domain-containing protein</fullName>
    </recommendedName>
</protein>
<dbReference type="InterPro" id="IPR035897">
    <property type="entry name" value="Toll_tir_struct_dom_sf"/>
</dbReference>
<evidence type="ECO:0000313" key="3">
    <source>
        <dbReference type="EMBL" id="KKN05199.1"/>
    </source>
</evidence>
<evidence type="ECO:0000259" key="2">
    <source>
        <dbReference type="Pfam" id="PF13676"/>
    </source>
</evidence>
<dbReference type="SUPFAM" id="SSF52200">
    <property type="entry name" value="Toll/Interleukin receptor TIR domain"/>
    <property type="match status" value="1"/>
</dbReference>
<sequence>MKLRNYGNKRYIFLFFTLLNILIFGVLNNTSFNNHVTYPNNPQSSGIISYLDKQLVDNPTFIPPVDPWYPSITGDSSDVASTTSLNQANYVVIGESRQKQVILNSSTASSWNPFNKTKLVPNLGIGFDANGVYTAHEWNETIGPQNTPSINWKLPVNMGVDMSNFIITSVTFDAVINATVDQDIDTPGDIMANWNSSIVDQFQFYDYAQFYIEITDLTLNEISTYRIAFNQTRWLGHDFPTDYKMQKSIESETEQTIINILNNVLNIDPGHNNFVVVLGINIYCEDNVADNVFGWSDSDPWDELRFKTLNLTISYEKKINRFSTVSWNLDLNKITGSYVKITSANFSFKFKMNQNWSIASPNSELRIYINDRSHQETINLLNYTYSPSFQDAKIGGFNISSIILPYENFTLSIQLFLAENFRLGSNITISITDVYLYVSYTEFYPDSPIFDILNVVGPFLLAGIFIAVSIVLASILHRTPKQRGLKNLSFTTGYPKNLKPDKPYWLSVYLHLPKSKDNVADLIDDKHKEGGFESYIPTKESIMELNCVVTLKMIPNVNNITFEPIRQDIIWDTNPKEISFRLNADSKDINKTLNGTIDIFKENLFIGQIPLSFSVSQDEKPTEVAKVEGKKFASTFVSYSYENVDIVYPLIEAYKSIGIRVIDANDDIYSGKWEKPARKLIYKSDVFQLFWSTESIKSKGVEIEWKLALELLDQRGDHFIRGCYWETHLPKIPKELSRFKYRKINLRTLDLRRKIKKKYTKKR</sequence>
<gene>
    <name evidence="3" type="ORF">LCGC14_1089730</name>
</gene>
<keyword evidence="1" id="KW-0812">Transmembrane</keyword>
<comment type="caution">
    <text evidence="3">The sequence shown here is derived from an EMBL/GenBank/DDBJ whole genome shotgun (WGS) entry which is preliminary data.</text>
</comment>
<name>A0A0F9MH70_9ZZZZ</name>
<reference evidence="3" key="1">
    <citation type="journal article" date="2015" name="Nature">
        <title>Complex archaea that bridge the gap between prokaryotes and eukaryotes.</title>
        <authorList>
            <person name="Spang A."/>
            <person name="Saw J.H."/>
            <person name="Jorgensen S.L."/>
            <person name="Zaremba-Niedzwiedzka K."/>
            <person name="Martijn J."/>
            <person name="Lind A.E."/>
            <person name="van Eijk R."/>
            <person name="Schleper C."/>
            <person name="Guy L."/>
            <person name="Ettema T.J."/>
        </authorList>
    </citation>
    <scope>NUCLEOTIDE SEQUENCE</scope>
</reference>
<keyword evidence="1" id="KW-1133">Transmembrane helix</keyword>
<dbReference type="Gene3D" id="3.40.50.10140">
    <property type="entry name" value="Toll/interleukin-1 receptor homology (TIR) domain"/>
    <property type="match status" value="1"/>
</dbReference>
<dbReference type="AlphaFoldDB" id="A0A0F9MH70"/>
<feature type="transmembrane region" description="Helical" evidence="1">
    <location>
        <begin position="12"/>
        <end position="32"/>
    </location>
</feature>
<organism evidence="3">
    <name type="scientific">marine sediment metagenome</name>
    <dbReference type="NCBI Taxonomy" id="412755"/>
    <lineage>
        <taxon>unclassified sequences</taxon>
        <taxon>metagenomes</taxon>
        <taxon>ecological metagenomes</taxon>
    </lineage>
</organism>
<feature type="transmembrane region" description="Helical" evidence="1">
    <location>
        <begin position="455"/>
        <end position="476"/>
    </location>
</feature>
<dbReference type="Pfam" id="PF13676">
    <property type="entry name" value="TIR_2"/>
    <property type="match status" value="1"/>
</dbReference>
<accession>A0A0F9MH70</accession>
<dbReference type="GO" id="GO:0007165">
    <property type="term" value="P:signal transduction"/>
    <property type="evidence" value="ECO:0007669"/>
    <property type="project" value="InterPro"/>
</dbReference>
<proteinExistence type="predicted"/>
<keyword evidence="1" id="KW-0472">Membrane</keyword>
<evidence type="ECO:0000256" key="1">
    <source>
        <dbReference type="SAM" id="Phobius"/>
    </source>
</evidence>
<feature type="domain" description="TIR" evidence="2">
    <location>
        <begin position="636"/>
        <end position="726"/>
    </location>
</feature>
<dbReference type="EMBL" id="LAZR01004831">
    <property type="protein sequence ID" value="KKN05199.1"/>
    <property type="molecule type" value="Genomic_DNA"/>
</dbReference>
<dbReference type="InterPro" id="IPR000157">
    <property type="entry name" value="TIR_dom"/>
</dbReference>